<accession>A0ABR2Z544</accession>
<evidence type="ECO:0000313" key="3">
    <source>
        <dbReference type="Proteomes" id="UP001491310"/>
    </source>
</evidence>
<evidence type="ECO:0000313" key="2">
    <source>
        <dbReference type="EMBL" id="KAK9919112.1"/>
    </source>
</evidence>
<dbReference type="Pfam" id="PF05116">
    <property type="entry name" value="S6PP"/>
    <property type="match status" value="1"/>
</dbReference>
<reference evidence="2 3" key="1">
    <citation type="journal article" date="2024" name="Nat. Commun.">
        <title>Phylogenomics reveals the evolutionary origins of lichenization in chlorophyte algae.</title>
        <authorList>
            <person name="Puginier C."/>
            <person name="Libourel C."/>
            <person name="Otte J."/>
            <person name="Skaloud P."/>
            <person name="Haon M."/>
            <person name="Grisel S."/>
            <person name="Petersen M."/>
            <person name="Berrin J.G."/>
            <person name="Delaux P.M."/>
            <person name="Dal Grande F."/>
            <person name="Keller J."/>
        </authorList>
    </citation>
    <scope>NUCLEOTIDE SEQUENCE [LARGE SCALE GENOMIC DNA]</scope>
    <source>
        <strain evidence="2 3">SAG 216-7</strain>
    </source>
</reference>
<dbReference type="InterPro" id="IPR023214">
    <property type="entry name" value="HAD_sf"/>
</dbReference>
<dbReference type="Gene3D" id="3.90.1070.10">
    <property type="match status" value="1"/>
</dbReference>
<feature type="domain" description="Sucrose phosphatase-like" evidence="1">
    <location>
        <begin position="78"/>
        <end position="300"/>
    </location>
</feature>
<protein>
    <recommendedName>
        <fullName evidence="1">Sucrose phosphatase-like domain-containing protein</fullName>
    </recommendedName>
</protein>
<gene>
    <name evidence="2" type="ORF">WJX75_009482</name>
</gene>
<dbReference type="InterPro" id="IPR036412">
    <property type="entry name" value="HAD-like_sf"/>
</dbReference>
<dbReference type="EMBL" id="JALJOT010000001">
    <property type="protein sequence ID" value="KAK9919112.1"/>
    <property type="molecule type" value="Genomic_DNA"/>
</dbReference>
<name>A0ABR2Z544_9CHLO</name>
<dbReference type="SUPFAM" id="SSF56784">
    <property type="entry name" value="HAD-like"/>
    <property type="match status" value="1"/>
</dbReference>
<proteinExistence type="predicted"/>
<organism evidence="2 3">
    <name type="scientific">Coccomyxa subellipsoidea</name>
    <dbReference type="NCBI Taxonomy" id="248742"/>
    <lineage>
        <taxon>Eukaryota</taxon>
        <taxon>Viridiplantae</taxon>
        <taxon>Chlorophyta</taxon>
        <taxon>core chlorophytes</taxon>
        <taxon>Trebouxiophyceae</taxon>
        <taxon>Trebouxiophyceae incertae sedis</taxon>
        <taxon>Coccomyxaceae</taxon>
        <taxon>Coccomyxa</taxon>
    </lineage>
</organism>
<dbReference type="Gene3D" id="3.40.50.1000">
    <property type="entry name" value="HAD superfamily/HAD-like"/>
    <property type="match status" value="1"/>
</dbReference>
<comment type="caution">
    <text evidence="2">The sequence shown here is derived from an EMBL/GenBank/DDBJ whole genome shotgun (WGS) entry which is preliminary data.</text>
</comment>
<keyword evidence="3" id="KW-1185">Reference proteome</keyword>
<sequence>MPNTDRPKKPLKHICFADIDGTLVHFPDKLTTWGEVTQPSVLPNCFLWVERETGRRHKVLKLPPSTSGVAGMISIRTLSKLAQLRHEGAMLVLITGARTATLLQRLPFLPSADAYVAENGGRIFYPDQTLPTAMPLMEDTNWRKSHTTAGSNLQEEAKPEDRKGTLWDFYRQLVAQGWTPDVYSYTTSFRLKAFGSKTDDDVKAAMKGIPEGLMWAFNLGHADVFPATSGKENAAKYLMDKFDAAPTSSFLLCDDDNDIGLANLLSKVFVPGFTSDSLRELAAKNPDKFVVAEKGGILGIEEVLDMVDDHLNSFVLG</sequence>
<dbReference type="InterPro" id="IPR006380">
    <property type="entry name" value="SPP-like_dom"/>
</dbReference>
<dbReference type="Proteomes" id="UP001491310">
    <property type="component" value="Unassembled WGS sequence"/>
</dbReference>
<evidence type="ECO:0000259" key="1">
    <source>
        <dbReference type="Pfam" id="PF05116"/>
    </source>
</evidence>